<dbReference type="AlphaFoldDB" id="A0A0A9C9F9"/>
<dbReference type="EMBL" id="GBRH01224936">
    <property type="protein sequence ID" value="JAD72959.1"/>
    <property type="molecule type" value="Transcribed_RNA"/>
</dbReference>
<proteinExistence type="predicted"/>
<sequence length="54" mass="5597">MVAASLLPPPTGRGVVIRSHLRSRREAGAGTARSLTTSETRSAATTSPRKACCC</sequence>
<reference evidence="2" key="2">
    <citation type="journal article" date="2015" name="Data Brief">
        <title>Shoot transcriptome of the giant reed, Arundo donax.</title>
        <authorList>
            <person name="Barrero R.A."/>
            <person name="Guerrero F.D."/>
            <person name="Moolhuijzen P."/>
            <person name="Goolsby J.A."/>
            <person name="Tidwell J."/>
            <person name="Bellgard S.E."/>
            <person name="Bellgard M.I."/>
        </authorList>
    </citation>
    <scope>NUCLEOTIDE SEQUENCE</scope>
    <source>
        <tissue evidence="2">Shoot tissue taken approximately 20 cm above the soil surface</tissue>
    </source>
</reference>
<feature type="region of interest" description="Disordered" evidence="1">
    <location>
        <begin position="19"/>
        <end position="54"/>
    </location>
</feature>
<organism evidence="2">
    <name type="scientific">Arundo donax</name>
    <name type="common">Giant reed</name>
    <name type="synonym">Donax arundinaceus</name>
    <dbReference type="NCBI Taxonomy" id="35708"/>
    <lineage>
        <taxon>Eukaryota</taxon>
        <taxon>Viridiplantae</taxon>
        <taxon>Streptophyta</taxon>
        <taxon>Embryophyta</taxon>
        <taxon>Tracheophyta</taxon>
        <taxon>Spermatophyta</taxon>
        <taxon>Magnoliopsida</taxon>
        <taxon>Liliopsida</taxon>
        <taxon>Poales</taxon>
        <taxon>Poaceae</taxon>
        <taxon>PACMAD clade</taxon>
        <taxon>Arundinoideae</taxon>
        <taxon>Arundineae</taxon>
        <taxon>Arundo</taxon>
    </lineage>
</organism>
<protein>
    <submittedName>
        <fullName evidence="2">Uncharacterized protein</fullName>
    </submittedName>
</protein>
<accession>A0A0A9C9F9</accession>
<feature type="compositionally biased region" description="Low complexity" evidence="1">
    <location>
        <begin position="31"/>
        <end position="54"/>
    </location>
</feature>
<reference evidence="2" key="1">
    <citation type="submission" date="2014-09" db="EMBL/GenBank/DDBJ databases">
        <authorList>
            <person name="Magalhaes I.L.F."/>
            <person name="Oliveira U."/>
            <person name="Santos F.R."/>
            <person name="Vidigal T.H.D.A."/>
            <person name="Brescovit A.D."/>
            <person name="Santos A.J."/>
        </authorList>
    </citation>
    <scope>NUCLEOTIDE SEQUENCE</scope>
    <source>
        <tissue evidence="2">Shoot tissue taken approximately 20 cm above the soil surface</tissue>
    </source>
</reference>
<evidence type="ECO:0000313" key="2">
    <source>
        <dbReference type="EMBL" id="JAD72959.1"/>
    </source>
</evidence>
<evidence type="ECO:0000256" key="1">
    <source>
        <dbReference type="SAM" id="MobiDB-lite"/>
    </source>
</evidence>
<name>A0A0A9C9F9_ARUDO</name>